<dbReference type="Proteomes" id="UP001430584">
    <property type="component" value="Unassembled WGS sequence"/>
</dbReference>
<feature type="compositionally biased region" description="Polar residues" evidence="1">
    <location>
        <begin position="86"/>
        <end position="106"/>
    </location>
</feature>
<feature type="compositionally biased region" description="Low complexity" evidence="1">
    <location>
        <begin position="35"/>
        <end position="45"/>
    </location>
</feature>
<evidence type="ECO:0000256" key="1">
    <source>
        <dbReference type="SAM" id="MobiDB-lite"/>
    </source>
</evidence>
<feature type="compositionally biased region" description="Low complexity" evidence="1">
    <location>
        <begin position="14"/>
        <end position="28"/>
    </location>
</feature>
<feature type="region of interest" description="Disordered" evidence="1">
    <location>
        <begin position="163"/>
        <end position="184"/>
    </location>
</feature>
<accession>A0ABR3C681</accession>
<evidence type="ECO:0000313" key="2">
    <source>
        <dbReference type="EMBL" id="KAL0256136.1"/>
    </source>
</evidence>
<feature type="compositionally biased region" description="Polar residues" evidence="1">
    <location>
        <begin position="400"/>
        <end position="423"/>
    </location>
</feature>
<organism evidence="2 3">
    <name type="scientific">Diplodia seriata</name>
    <dbReference type="NCBI Taxonomy" id="420778"/>
    <lineage>
        <taxon>Eukaryota</taxon>
        <taxon>Fungi</taxon>
        <taxon>Dikarya</taxon>
        <taxon>Ascomycota</taxon>
        <taxon>Pezizomycotina</taxon>
        <taxon>Dothideomycetes</taxon>
        <taxon>Dothideomycetes incertae sedis</taxon>
        <taxon>Botryosphaeriales</taxon>
        <taxon>Botryosphaeriaceae</taxon>
        <taxon>Diplodia</taxon>
    </lineage>
</organism>
<sequence>MADPISKPGSAIEASAAPTATKPAAPASSKKKMAPKPVAKASSTSKVKKPVGSADKSGSVVPPKPAKQAGKACPSKITKTVKPKPSKSNPGATETRLKVTSPTATPQVPVAKARKPSTRTPRGKNITPIATRPTMSDGKVERAIWQPSDGNGDPSPELVENFRTKKPGHPTWKLYTGRNVPKQPTATNPPHFVYLDDKAAWDILHSKHWSAHDKHRFWSFDFTPQGRISFTRANRGRPVYEKDGKSFCSIRRTKDKRYWFNGCHPAPADDGSSAAAPATSEKTVVDEASTTAVAAKQVVTETQAVEGQAVEDTSVAEQRPAAEEISTAEAPSVPEQSLVPEQPHMLEQPQALESESQEPSEKVASHVEPTSTKLENESEREAEPTDLAPSTTPQDPPGLLSSSPIHPNTLDQSQEQRQQTVSPISPCPSAQPAKRRSSSGSVTNPAPKRQRKGIERYDVPQEVQFRDAELVQLRKTLYDSRERETAMENEISNLRQRAALYHRAVLESSARAEAAEKRGQAFRTLALQLYARAVDQQDVLAERHKALLKIMEDAANLTAAAERSAVSARRELSPVERMHKDLDEIMDDAERVMQDAGLQTEYDAFVQEAMIVDQ</sequence>
<feature type="compositionally biased region" description="Basic and acidic residues" evidence="1">
    <location>
        <begin position="374"/>
        <end position="383"/>
    </location>
</feature>
<feature type="region of interest" description="Disordered" evidence="1">
    <location>
        <begin position="348"/>
        <end position="459"/>
    </location>
</feature>
<dbReference type="RefSeq" id="XP_066629165.1">
    <property type="nucleotide sequence ID" value="XM_066779936.1"/>
</dbReference>
<reference evidence="2 3" key="1">
    <citation type="submission" date="2024-02" db="EMBL/GenBank/DDBJ databases">
        <title>De novo assembly and annotation of 12 fungi associated with fruit tree decline syndrome in Ontario, Canada.</title>
        <authorList>
            <person name="Sulman M."/>
            <person name="Ellouze W."/>
            <person name="Ilyukhin E."/>
        </authorList>
    </citation>
    <scope>NUCLEOTIDE SEQUENCE [LARGE SCALE GENOMIC DNA]</scope>
    <source>
        <strain evidence="2 3">FDS-637</strain>
    </source>
</reference>
<feature type="region of interest" description="Disordered" evidence="1">
    <location>
        <begin position="305"/>
        <end position="335"/>
    </location>
</feature>
<dbReference type="EMBL" id="JAJVCZ030000009">
    <property type="protein sequence ID" value="KAL0256136.1"/>
    <property type="molecule type" value="Genomic_DNA"/>
</dbReference>
<comment type="caution">
    <text evidence="2">The sequence shown here is derived from an EMBL/GenBank/DDBJ whole genome shotgun (WGS) entry which is preliminary data.</text>
</comment>
<evidence type="ECO:0000313" key="3">
    <source>
        <dbReference type="Proteomes" id="UP001430584"/>
    </source>
</evidence>
<protein>
    <submittedName>
        <fullName evidence="2">Uncharacterized protein</fullName>
    </submittedName>
</protein>
<gene>
    <name evidence="2" type="ORF">SLS55_008528</name>
</gene>
<feature type="region of interest" description="Disordered" evidence="1">
    <location>
        <begin position="1"/>
        <end position="139"/>
    </location>
</feature>
<name>A0ABR3C681_9PEZI</name>
<keyword evidence="3" id="KW-1185">Reference proteome</keyword>
<dbReference type="GeneID" id="92012613"/>
<proteinExistence type="predicted"/>